<proteinExistence type="predicted"/>
<evidence type="ECO:0000313" key="1">
    <source>
        <dbReference type="EMBL" id="PKI43198.1"/>
    </source>
</evidence>
<dbReference type="AlphaFoldDB" id="A0A2I0IGU2"/>
<name>A0A2I0IGU2_PUNGR</name>
<organism evidence="1 2">
    <name type="scientific">Punica granatum</name>
    <name type="common">Pomegranate</name>
    <dbReference type="NCBI Taxonomy" id="22663"/>
    <lineage>
        <taxon>Eukaryota</taxon>
        <taxon>Viridiplantae</taxon>
        <taxon>Streptophyta</taxon>
        <taxon>Embryophyta</taxon>
        <taxon>Tracheophyta</taxon>
        <taxon>Spermatophyta</taxon>
        <taxon>Magnoliopsida</taxon>
        <taxon>eudicotyledons</taxon>
        <taxon>Gunneridae</taxon>
        <taxon>Pentapetalae</taxon>
        <taxon>rosids</taxon>
        <taxon>malvids</taxon>
        <taxon>Myrtales</taxon>
        <taxon>Lythraceae</taxon>
        <taxon>Punica</taxon>
    </lineage>
</organism>
<gene>
    <name evidence="1" type="ORF">CRG98_036423</name>
</gene>
<evidence type="ECO:0000313" key="2">
    <source>
        <dbReference type="Proteomes" id="UP000233551"/>
    </source>
</evidence>
<dbReference type="EMBL" id="PGOL01003078">
    <property type="protein sequence ID" value="PKI43198.1"/>
    <property type="molecule type" value="Genomic_DNA"/>
</dbReference>
<protein>
    <submittedName>
        <fullName evidence="1">Uncharacterized protein</fullName>
    </submittedName>
</protein>
<dbReference type="Proteomes" id="UP000233551">
    <property type="component" value="Unassembled WGS sequence"/>
</dbReference>
<accession>A0A2I0IGU2</accession>
<comment type="caution">
    <text evidence="1">The sequence shown here is derived from an EMBL/GenBank/DDBJ whole genome shotgun (WGS) entry which is preliminary data.</text>
</comment>
<sequence length="161" mass="19142">MDRLCKINQPMSPLIALNLNNHTHRARSDNGVSRGVGVEGRSICHRNRKQWRRGRGSSNQNGSTLPLILQTLGRLYCWKEKEKKNQRSEERRWIQNRMKKMTRVFAIQLCNFRWGRGGFEGEEELEERRAMADSEIRRIRAEGRKMNFKDELMKMKNIRKN</sequence>
<reference evidence="1 2" key="1">
    <citation type="submission" date="2017-11" db="EMBL/GenBank/DDBJ databases">
        <title>De-novo sequencing of pomegranate (Punica granatum L.) genome.</title>
        <authorList>
            <person name="Akparov Z."/>
            <person name="Amiraslanov A."/>
            <person name="Hajiyeva S."/>
            <person name="Abbasov M."/>
            <person name="Kaur K."/>
            <person name="Hamwieh A."/>
            <person name="Solovyev V."/>
            <person name="Salamov A."/>
            <person name="Braich B."/>
            <person name="Kosarev P."/>
            <person name="Mahmoud A."/>
            <person name="Hajiyev E."/>
            <person name="Babayeva S."/>
            <person name="Izzatullayeva V."/>
            <person name="Mammadov A."/>
            <person name="Mammadov A."/>
            <person name="Sharifova S."/>
            <person name="Ojaghi J."/>
            <person name="Eynullazada K."/>
            <person name="Bayramov B."/>
            <person name="Abdulazimova A."/>
            <person name="Shahmuradov I."/>
        </authorList>
    </citation>
    <scope>NUCLEOTIDE SEQUENCE [LARGE SCALE GENOMIC DNA]</scope>
    <source>
        <strain evidence="2">cv. AG2017</strain>
        <tissue evidence="1">Leaf</tissue>
    </source>
</reference>
<keyword evidence="2" id="KW-1185">Reference proteome</keyword>